<dbReference type="RefSeq" id="WP_344965091.1">
    <property type="nucleotide sequence ID" value="NZ_BAABDS010000038.1"/>
</dbReference>
<feature type="domain" description="Methylated-DNA-[protein]-cysteine S-methyltransferase DNA binding" evidence="9">
    <location>
        <begin position="74"/>
        <end position="153"/>
    </location>
</feature>
<evidence type="ECO:0000313" key="12">
    <source>
        <dbReference type="Proteomes" id="UP001501479"/>
    </source>
</evidence>
<dbReference type="SUPFAM" id="SSF46767">
    <property type="entry name" value="Methylated DNA-protein cysteine methyltransferase, C-terminal domain"/>
    <property type="match status" value="1"/>
</dbReference>
<organism evidence="11 12">
    <name type="scientific">Oceanisphaera sediminis</name>
    <dbReference type="NCBI Taxonomy" id="981381"/>
    <lineage>
        <taxon>Bacteria</taxon>
        <taxon>Pseudomonadati</taxon>
        <taxon>Pseudomonadota</taxon>
        <taxon>Gammaproteobacteria</taxon>
        <taxon>Aeromonadales</taxon>
        <taxon>Aeromonadaceae</taxon>
        <taxon>Oceanisphaera</taxon>
    </lineage>
</organism>
<reference evidence="12" key="1">
    <citation type="journal article" date="2019" name="Int. J. Syst. Evol. Microbiol.">
        <title>The Global Catalogue of Microorganisms (GCM) 10K type strain sequencing project: providing services to taxonomists for standard genome sequencing and annotation.</title>
        <authorList>
            <consortium name="The Broad Institute Genomics Platform"/>
            <consortium name="The Broad Institute Genome Sequencing Center for Infectious Disease"/>
            <person name="Wu L."/>
            <person name="Ma J."/>
        </authorList>
    </citation>
    <scope>NUCLEOTIDE SEQUENCE [LARGE SCALE GENOMIC DNA]</scope>
    <source>
        <strain evidence="12">JCM 17329</strain>
    </source>
</reference>
<keyword evidence="12" id="KW-1185">Reference proteome</keyword>
<dbReference type="Proteomes" id="UP001501479">
    <property type="component" value="Unassembled WGS sequence"/>
</dbReference>
<dbReference type="NCBIfam" id="TIGR00589">
    <property type="entry name" value="ogt"/>
    <property type="match status" value="1"/>
</dbReference>
<comment type="similarity">
    <text evidence="8">Belongs to the MGMT family.</text>
</comment>
<dbReference type="InterPro" id="IPR036388">
    <property type="entry name" value="WH-like_DNA-bd_sf"/>
</dbReference>
<dbReference type="InterPro" id="IPR023546">
    <property type="entry name" value="MGMT"/>
</dbReference>
<comment type="catalytic activity">
    <reaction evidence="1 8">
        <text>a 4-O-methyl-thymidine in DNA + L-cysteinyl-[protein] = a thymidine in DNA + S-methyl-L-cysteinyl-[protein]</text>
        <dbReference type="Rhea" id="RHEA:53428"/>
        <dbReference type="Rhea" id="RHEA-COMP:10131"/>
        <dbReference type="Rhea" id="RHEA-COMP:10132"/>
        <dbReference type="Rhea" id="RHEA-COMP:13555"/>
        <dbReference type="Rhea" id="RHEA-COMP:13556"/>
        <dbReference type="ChEBI" id="CHEBI:29950"/>
        <dbReference type="ChEBI" id="CHEBI:82612"/>
        <dbReference type="ChEBI" id="CHEBI:137386"/>
        <dbReference type="ChEBI" id="CHEBI:137387"/>
        <dbReference type="EC" id="2.1.1.63"/>
    </reaction>
</comment>
<gene>
    <name evidence="11" type="ORF">GCM10022421_24270</name>
</gene>
<evidence type="ECO:0000256" key="4">
    <source>
        <dbReference type="ARBA" id="ARBA00022679"/>
    </source>
</evidence>
<accession>A0ABP7E8M8</accession>
<dbReference type="PANTHER" id="PTHR10815">
    <property type="entry name" value="METHYLATED-DNA--PROTEIN-CYSTEINE METHYLTRANSFERASE"/>
    <property type="match status" value="1"/>
</dbReference>
<comment type="subcellular location">
    <subcellularLocation>
        <location evidence="8">Cytoplasm</location>
    </subcellularLocation>
</comment>
<protein>
    <recommendedName>
        <fullName evidence="8">Methylated-DNA--protein-cysteine methyltransferase</fullName>
        <ecNumber evidence="8">2.1.1.63</ecNumber>
    </recommendedName>
    <alternativeName>
        <fullName evidence="8">6-O-methylguanine-DNA methyltransferase</fullName>
        <shortName evidence="8">MGMT</shortName>
    </alternativeName>
    <alternativeName>
        <fullName evidence="8">O-6-methylguanine-DNA-alkyltransferase</fullName>
    </alternativeName>
</protein>
<dbReference type="Pfam" id="PF02870">
    <property type="entry name" value="Methyltransf_1N"/>
    <property type="match status" value="1"/>
</dbReference>
<comment type="catalytic activity">
    <reaction evidence="7 8">
        <text>a 6-O-methyl-2'-deoxyguanosine in DNA + L-cysteinyl-[protein] = S-methyl-L-cysteinyl-[protein] + a 2'-deoxyguanosine in DNA</text>
        <dbReference type="Rhea" id="RHEA:24000"/>
        <dbReference type="Rhea" id="RHEA-COMP:10131"/>
        <dbReference type="Rhea" id="RHEA-COMP:10132"/>
        <dbReference type="Rhea" id="RHEA-COMP:11367"/>
        <dbReference type="Rhea" id="RHEA-COMP:11368"/>
        <dbReference type="ChEBI" id="CHEBI:29950"/>
        <dbReference type="ChEBI" id="CHEBI:82612"/>
        <dbReference type="ChEBI" id="CHEBI:85445"/>
        <dbReference type="ChEBI" id="CHEBI:85448"/>
        <dbReference type="EC" id="2.1.1.63"/>
    </reaction>
</comment>
<dbReference type="EC" id="2.1.1.63" evidence="8"/>
<evidence type="ECO:0000256" key="2">
    <source>
        <dbReference type="ARBA" id="ARBA00022490"/>
    </source>
</evidence>
<keyword evidence="5 8" id="KW-0227">DNA damage</keyword>
<proteinExistence type="inferred from homology"/>
<dbReference type="InterPro" id="IPR008332">
    <property type="entry name" value="MethylG_MeTrfase_N"/>
</dbReference>
<keyword evidence="4 8" id="KW-0808">Transferase</keyword>
<dbReference type="HAMAP" id="MF_00772">
    <property type="entry name" value="OGT"/>
    <property type="match status" value="1"/>
</dbReference>
<dbReference type="PROSITE" id="PS00374">
    <property type="entry name" value="MGMT"/>
    <property type="match status" value="1"/>
</dbReference>
<keyword evidence="6 8" id="KW-0234">DNA repair</keyword>
<dbReference type="CDD" id="cd06445">
    <property type="entry name" value="ATase"/>
    <property type="match status" value="1"/>
</dbReference>
<comment type="function">
    <text evidence="8">Involved in the cellular defense against the biological effects of O6-methylguanine (O6-MeG) and O4-methylthymine (O4-MeT) in DNA. Repairs the methylated nucleobase in DNA by stoichiometrically transferring the methyl group to a cysteine residue in the enzyme. This is a suicide reaction: the enzyme is irreversibly inactivated.</text>
</comment>
<dbReference type="EMBL" id="BAABDS010000038">
    <property type="protein sequence ID" value="GAA3715787.1"/>
    <property type="molecule type" value="Genomic_DNA"/>
</dbReference>
<feature type="domain" description="Methylguanine DNA methyltransferase ribonuclease-like" evidence="10">
    <location>
        <begin position="7"/>
        <end position="70"/>
    </location>
</feature>
<dbReference type="SUPFAM" id="SSF53155">
    <property type="entry name" value="Methylated DNA-protein cysteine methyltransferase domain"/>
    <property type="match status" value="1"/>
</dbReference>
<name>A0ABP7E8M8_9GAMM</name>
<dbReference type="InterPro" id="IPR014048">
    <property type="entry name" value="MethylDNA_cys_MeTrfase_DNA-bd"/>
</dbReference>
<comment type="miscellaneous">
    <text evidence="8">This enzyme catalyzes only one turnover and therefore is not strictly catalytic. According to one definition, an enzyme is a biocatalyst that acts repeatedly and over many reaction cycles.</text>
</comment>
<dbReference type="InterPro" id="IPR036217">
    <property type="entry name" value="MethylDNA_cys_MeTrfase_DNAb"/>
</dbReference>
<comment type="caution">
    <text evidence="11">The sequence shown here is derived from an EMBL/GenBank/DDBJ whole genome shotgun (WGS) entry which is preliminary data.</text>
</comment>
<evidence type="ECO:0000256" key="3">
    <source>
        <dbReference type="ARBA" id="ARBA00022603"/>
    </source>
</evidence>
<keyword evidence="2 8" id="KW-0963">Cytoplasm</keyword>
<evidence type="ECO:0000256" key="5">
    <source>
        <dbReference type="ARBA" id="ARBA00022763"/>
    </source>
</evidence>
<sequence length="158" mass="17150">MSNHCILPSPLGLLFICATPDAITELRFSDETGNTEQNMAPATPLLQSACRQLTEYFNGQRHHFELPLAPKGTPFQQGVWQALQTIPHGEHRSYKDMALLIGNPNAMRAVGLANSRNPIAIIIPCHRVIGASGKLVGYAGGLARKSWLLQHEAASGND</sequence>
<evidence type="ECO:0000313" key="11">
    <source>
        <dbReference type="EMBL" id="GAA3715787.1"/>
    </source>
</evidence>
<evidence type="ECO:0000256" key="8">
    <source>
        <dbReference type="HAMAP-Rule" id="MF_00772"/>
    </source>
</evidence>
<dbReference type="InterPro" id="IPR001497">
    <property type="entry name" value="MethylDNA_cys_MeTrfase_AS"/>
</dbReference>
<evidence type="ECO:0000259" key="9">
    <source>
        <dbReference type="Pfam" id="PF01035"/>
    </source>
</evidence>
<feature type="active site" description="Nucleophile; methyl group acceptor" evidence="8">
    <location>
        <position position="125"/>
    </location>
</feature>
<dbReference type="PANTHER" id="PTHR10815:SF5">
    <property type="entry name" value="METHYLATED-DNA--PROTEIN-CYSTEINE METHYLTRANSFERASE"/>
    <property type="match status" value="1"/>
</dbReference>
<evidence type="ECO:0000256" key="6">
    <source>
        <dbReference type="ARBA" id="ARBA00023204"/>
    </source>
</evidence>
<evidence type="ECO:0000256" key="1">
    <source>
        <dbReference type="ARBA" id="ARBA00001286"/>
    </source>
</evidence>
<dbReference type="InterPro" id="IPR036631">
    <property type="entry name" value="MGMT_N_sf"/>
</dbReference>
<evidence type="ECO:0000256" key="7">
    <source>
        <dbReference type="ARBA" id="ARBA00049348"/>
    </source>
</evidence>
<dbReference type="Gene3D" id="3.30.160.70">
    <property type="entry name" value="Methylated DNA-protein cysteine methyltransferase domain"/>
    <property type="match status" value="1"/>
</dbReference>
<dbReference type="Gene3D" id="1.10.10.10">
    <property type="entry name" value="Winged helix-like DNA-binding domain superfamily/Winged helix DNA-binding domain"/>
    <property type="match status" value="1"/>
</dbReference>
<evidence type="ECO:0000259" key="10">
    <source>
        <dbReference type="Pfam" id="PF02870"/>
    </source>
</evidence>
<dbReference type="Pfam" id="PF01035">
    <property type="entry name" value="DNA_binding_1"/>
    <property type="match status" value="1"/>
</dbReference>
<keyword evidence="3 8" id="KW-0489">Methyltransferase</keyword>